<dbReference type="PANTHER" id="PTHR33164:SF57">
    <property type="entry name" value="MARR-FAMILY TRANSCRIPTIONAL REGULATOR"/>
    <property type="match status" value="1"/>
</dbReference>
<evidence type="ECO:0000259" key="1">
    <source>
        <dbReference type="SMART" id="SM00347"/>
    </source>
</evidence>
<dbReference type="Pfam" id="PF12802">
    <property type="entry name" value="MarR_2"/>
    <property type="match status" value="1"/>
</dbReference>
<sequence length="180" mass="18583">MAEPLSSEANLLGALALVLTDRMAEAAAAEAGEAGAAAAALSSLYHFLDRPTLDTLRRVLGLTHSGAVRLVNRLEAQGLVTRGPGEDGRSRAVTLTPAGRQAAARVDAARSAVLERALDRLPPDQRAVLHGLLGQVMTAVVRDKDGGAWICRLCDLGACGRDQGRCPTANAAAAKYGPPA</sequence>
<dbReference type="Gene3D" id="1.10.10.10">
    <property type="entry name" value="Winged helix-like DNA-binding domain superfamily/Winged helix DNA-binding domain"/>
    <property type="match status" value="1"/>
</dbReference>
<organism evidence="2 3">
    <name type="scientific">Actinoplanes aureus</name>
    <dbReference type="NCBI Taxonomy" id="2792083"/>
    <lineage>
        <taxon>Bacteria</taxon>
        <taxon>Bacillati</taxon>
        <taxon>Actinomycetota</taxon>
        <taxon>Actinomycetes</taxon>
        <taxon>Micromonosporales</taxon>
        <taxon>Micromonosporaceae</taxon>
        <taxon>Actinoplanes</taxon>
    </lineage>
</organism>
<evidence type="ECO:0000313" key="3">
    <source>
        <dbReference type="Proteomes" id="UP000598146"/>
    </source>
</evidence>
<dbReference type="PANTHER" id="PTHR33164">
    <property type="entry name" value="TRANSCRIPTIONAL REGULATOR, MARR FAMILY"/>
    <property type="match status" value="1"/>
</dbReference>
<protein>
    <submittedName>
        <fullName evidence="2">MarR family transcriptional regulator</fullName>
    </submittedName>
</protein>
<dbReference type="InterPro" id="IPR000835">
    <property type="entry name" value="HTH_MarR-typ"/>
</dbReference>
<dbReference type="GO" id="GO:0006950">
    <property type="term" value="P:response to stress"/>
    <property type="evidence" value="ECO:0007669"/>
    <property type="project" value="TreeGrafter"/>
</dbReference>
<proteinExistence type="predicted"/>
<dbReference type="Proteomes" id="UP000598146">
    <property type="component" value="Unassembled WGS sequence"/>
</dbReference>
<dbReference type="InterPro" id="IPR039422">
    <property type="entry name" value="MarR/SlyA-like"/>
</dbReference>
<name>A0A931C1E0_9ACTN</name>
<dbReference type="AlphaFoldDB" id="A0A931C1E0"/>
<dbReference type="SUPFAM" id="SSF46785">
    <property type="entry name" value="Winged helix' DNA-binding domain"/>
    <property type="match status" value="1"/>
</dbReference>
<dbReference type="InterPro" id="IPR036388">
    <property type="entry name" value="WH-like_DNA-bd_sf"/>
</dbReference>
<comment type="caution">
    <text evidence="2">The sequence shown here is derived from an EMBL/GenBank/DDBJ whole genome shotgun (WGS) entry which is preliminary data.</text>
</comment>
<reference evidence="2" key="1">
    <citation type="submission" date="2020-11" db="EMBL/GenBank/DDBJ databases">
        <title>Isolation and identification of active actinomycetes.</title>
        <authorList>
            <person name="Sun X."/>
        </authorList>
    </citation>
    <scope>NUCLEOTIDE SEQUENCE</scope>
    <source>
        <strain evidence="2">NEAU-A11</strain>
    </source>
</reference>
<dbReference type="InterPro" id="IPR036390">
    <property type="entry name" value="WH_DNA-bd_sf"/>
</dbReference>
<dbReference type="SMART" id="SM00347">
    <property type="entry name" value="HTH_MARR"/>
    <property type="match status" value="1"/>
</dbReference>
<dbReference type="GO" id="GO:0003700">
    <property type="term" value="F:DNA-binding transcription factor activity"/>
    <property type="evidence" value="ECO:0007669"/>
    <property type="project" value="InterPro"/>
</dbReference>
<gene>
    <name evidence="2" type="ORF">I4J89_08595</name>
</gene>
<accession>A0A931C1E0</accession>
<dbReference type="EMBL" id="JADQTO010000003">
    <property type="protein sequence ID" value="MBG0561519.1"/>
    <property type="molecule type" value="Genomic_DNA"/>
</dbReference>
<evidence type="ECO:0000313" key="2">
    <source>
        <dbReference type="EMBL" id="MBG0561519.1"/>
    </source>
</evidence>
<dbReference type="RefSeq" id="WP_196413303.1">
    <property type="nucleotide sequence ID" value="NZ_JADQTO010000003.1"/>
</dbReference>
<feature type="domain" description="HTH marR-type" evidence="1">
    <location>
        <begin position="26"/>
        <end position="126"/>
    </location>
</feature>
<keyword evidence="3" id="KW-1185">Reference proteome</keyword>